<dbReference type="PANTHER" id="PTHR10878">
    <property type="entry name" value="SEGMENT POLARITY PROTEIN DISHEVELLED"/>
    <property type="match status" value="1"/>
</dbReference>
<evidence type="ECO:0000259" key="5">
    <source>
        <dbReference type="PROSITE" id="PS50106"/>
    </source>
</evidence>
<dbReference type="Gene3D" id="2.40.240.130">
    <property type="match status" value="1"/>
</dbReference>
<feature type="non-terminal residue" evidence="7">
    <location>
        <position position="291"/>
    </location>
</feature>
<feature type="compositionally biased region" description="Basic and acidic residues" evidence="4">
    <location>
        <begin position="97"/>
        <end position="109"/>
    </location>
</feature>
<dbReference type="InterPro" id="IPR001158">
    <property type="entry name" value="DIX"/>
</dbReference>
<evidence type="ECO:0000256" key="2">
    <source>
        <dbReference type="ARBA" id="ARBA00022490"/>
    </source>
</evidence>
<organism evidence="7 8">
    <name type="scientific">Pan troglodytes</name>
    <name type="common">Chimpanzee</name>
    <dbReference type="NCBI Taxonomy" id="9598"/>
    <lineage>
        <taxon>Eukaryota</taxon>
        <taxon>Metazoa</taxon>
        <taxon>Chordata</taxon>
        <taxon>Craniata</taxon>
        <taxon>Vertebrata</taxon>
        <taxon>Euteleostomi</taxon>
        <taxon>Mammalia</taxon>
        <taxon>Eutheria</taxon>
        <taxon>Euarchontoglires</taxon>
        <taxon>Primates</taxon>
        <taxon>Haplorrhini</taxon>
        <taxon>Catarrhini</taxon>
        <taxon>Hominidae</taxon>
        <taxon>Pan</taxon>
    </lineage>
</organism>
<dbReference type="EMBL" id="NBAG03000347">
    <property type="protein sequence ID" value="PNI37068.1"/>
    <property type="molecule type" value="Genomic_DNA"/>
</dbReference>
<reference evidence="7 8" key="1">
    <citation type="submission" date="2017-12" db="EMBL/GenBank/DDBJ databases">
        <title>High-resolution comparative analysis of great ape genomes.</title>
        <authorList>
            <person name="Pollen A."/>
            <person name="Hastie A."/>
            <person name="Hormozdiari F."/>
            <person name="Dougherty M."/>
            <person name="Liu R."/>
            <person name="Chaisson M."/>
            <person name="Hoppe E."/>
            <person name="Hill C."/>
            <person name="Pang A."/>
            <person name="Hillier L."/>
            <person name="Baker C."/>
            <person name="Armstrong J."/>
            <person name="Shendure J."/>
            <person name="Paten B."/>
            <person name="Wilson R."/>
            <person name="Chao H."/>
            <person name="Schneider V."/>
            <person name="Ventura M."/>
            <person name="Kronenberg Z."/>
            <person name="Murali S."/>
            <person name="Gordon D."/>
            <person name="Cantsilieris S."/>
            <person name="Munson K."/>
            <person name="Nelson B."/>
            <person name="Raja A."/>
            <person name="Underwood J."/>
            <person name="Diekhans M."/>
            <person name="Fiddes I."/>
            <person name="Haussler D."/>
            <person name="Eichler E."/>
        </authorList>
    </citation>
    <scope>NUCLEOTIDE SEQUENCE [LARGE SCALE GENOMIC DNA]</scope>
    <source>
        <strain evidence="7">Yerkes chimp pedigree #C0471</strain>
    </source>
</reference>
<protein>
    <submittedName>
        <fullName evidence="7">DVL2 isoform 6</fullName>
    </submittedName>
</protein>
<evidence type="ECO:0000256" key="3">
    <source>
        <dbReference type="PROSITE-ProRule" id="PRU00069"/>
    </source>
</evidence>
<evidence type="ECO:0000256" key="4">
    <source>
        <dbReference type="SAM" id="MobiDB-lite"/>
    </source>
</evidence>
<dbReference type="GO" id="GO:0016055">
    <property type="term" value="P:Wnt signaling pathway"/>
    <property type="evidence" value="ECO:0007669"/>
    <property type="project" value="UniProtKB-KW"/>
</dbReference>
<dbReference type="InterPro" id="IPR001478">
    <property type="entry name" value="PDZ"/>
</dbReference>
<evidence type="ECO:0000256" key="1">
    <source>
        <dbReference type="ARBA" id="ARBA00004496"/>
    </source>
</evidence>
<feature type="compositionally biased region" description="Pro residues" evidence="4">
    <location>
        <begin position="50"/>
        <end position="60"/>
    </location>
</feature>
<gene>
    <name evidence="7" type="ORF">CK820_G0036836</name>
</gene>
<dbReference type="PANTHER" id="PTHR10878:SF8">
    <property type="entry name" value="SEGMENT POLARITY PROTEIN DISHEVELLED HOMOLOG DVL-2"/>
    <property type="match status" value="1"/>
</dbReference>
<dbReference type="PROSITE" id="PS50841">
    <property type="entry name" value="DIX"/>
    <property type="match status" value="1"/>
</dbReference>
<feature type="domain" description="PDZ" evidence="5">
    <location>
        <begin position="201"/>
        <end position="273"/>
    </location>
</feature>
<dbReference type="SMART" id="SM00228">
    <property type="entry name" value="PDZ"/>
    <property type="match status" value="1"/>
</dbReference>
<dbReference type="Pfam" id="PF02377">
    <property type="entry name" value="Dishevelled"/>
    <property type="match status" value="1"/>
</dbReference>
<evidence type="ECO:0000313" key="7">
    <source>
        <dbReference type="EMBL" id="PNI37068.1"/>
    </source>
</evidence>
<dbReference type="SUPFAM" id="SSF50156">
    <property type="entry name" value="PDZ domain-like"/>
    <property type="match status" value="1"/>
</dbReference>
<evidence type="ECO:0000313" key="8">
    <source>
        <dbReference type="Proteomes" id="UP000236370"/>
    </source>
</evidence>
<proteinExistence type="predicted"/>
<dbReference type="InterPro" id="IPR015506">
    <property type="entry name" value="Dsh/Dvl-rel"/>
</dbReference>
<feature type="compositionally biased region" description="Basic residues" evidence="4">
    <location>
        <begin position="166"/>
        <end position="178"/>
    </location>
</feature>
<feature type="compositionally biased region" description="Polar residues" evidence="4">
    <location>
        <begin position="152"/>
        <end position="164"/>
    </location>
</feature>
<dbReference type="CDD" id="cd06717">
    <property type="entry name" value="PDZ_Dishevelled-like"/>
    <property type="match status" value="1"/>
</dbReference>
<comment type="subcellular location">
    <subcellularLocation>
        <location evidence="1">Cytoplasm</location>
    </subcellularLocation>
</comment>
<evidence type="ECO:0000259" key="6">
    <source>
        <dbReference type="PROSITE" id="PS50841"/>
    </source>
</evidence>
<sequence length="291" mass="32137">MLRVVKEEISDDNARLPCFNGRVVSWLVSSDNPQPEMAPPVHEPRAELAPPAPPLPPLPPERTSGIGDSRPPSFHPNVSSSHENLEPETETESVVSLRRERPRRRDSTGGHRTGGPSRLERHLAGYESSSTLMTSELESTSLGDSDEEDTMSRFSSSTEQSSASRLLKRHRRRRKQRPPRLERTSSFSSVTDSTMSLNIITVTLNMEKYNFLGISIVGQSNERGDGGIYIGSIMKGGAVAADGRIEPGDMLLQVNDMNFENMSNDDAVRVLRDIVHKPGPIVLTVAKCWDP</sequence>
<dbReference type="Gene3D" id="2.30.42.10">
    <property type="match status" value="1"/>
</dbReference>
<comment type="caution">
    <text evidence="7">The sequence shown here is derived from an EMBL/GenBank/DDBJ whole genome shotgun (WGS) entry which is preliminary data.</text>
</comment>
<dbReference type="FunFam" id="2.30.42.10:FF:000014">
    <property type="entry name" value="Segment polarity protein dishevelled homolog DVL-3"/>
    <property type="match status" value="1"/>
</dbReference>
<dbReference type="Proteomes" id="UP000236370">
    <property type="component" value="Unassembled WGS sequence"/>
</dbReference>
<dbReference type="InterPro" id="IPR038207">
    <property type="entry name" value="DIX_dom_sf"/>
</dbReference>
<dbReference type="InterPro" id="IPR036034">
    <property type="entry name" value="PDZ_sf"/>
</dbReference>
<feature type="compositionally biased region" description="Low complexity" evidence="4">
    <location>
        <begin position="127"/>
        <end position="142"/>
    </location>
</feature>
<dbReference type="Pfam" id="PF00595">
    <property type="entry name" value="PDZ"/>
    <property type="match status" value="1"/>
</dbReference>
<feature type="region of interest" description="Disordered" evidence="4">
    <location>
        <begin position="29"/>
        <end position="188"/>
    </location>
</feature>
<keyword evidence="2" id="KW-0963">Cytoplasm</keyword>
<dbReference type="GO" id="GO:0005737">
    <property type="term" value="C:cytoplasm"/>
    <property type="evidence" value="ECO:0007669"/>
    <property type="project" value="UniProtKB-SubCell"/>
</dbReference>
<name>A0A2J8KPW7_PANTR</name>
<dbReference type="AlphaFoldDB" id="A0A2J8KPW7"/>
<dbReference type="Pfam" id="PF00778">
    <property type="entry name" value="DIX"/>
    <property type="match status" value="1"/>
</dbReference>
<dbReference type="SMR" id="A0A2J8KPW7"/>
<dbReference type="InterPro" id="IPR003351">
    <property type="entry name" value="Dishevelled_protein_dom"/>
</dbReference>
<dbReference type="PROSITE" id="PS50106">
    <property type="entry name" value="PDZ"/>
    <property type="match status" value="1"/>
</dbReference>
<feature type="domain" description="DIX" evidence="6">
    <location>
        <begin position="1"/>
        <end position="31"/>
    </location>
</feature>
<keyword evidence="3" id="KW-0879">Wnt signaling pathway</keyword>
<accession>A0A2J8KPW7</accession>